<sequence>MGILDKFSCFSALPKELRDLVWILAFEDLAVVPMQYMRRRLFGTPHPLSCICAETRALLSRRKRDRLIVGPDLVALPVDFDCDLFLVQVHFRDMASLLQCASFKQMEKLIITVSANPDTPWSDNDIPPELESSSLQDWVTRRNKSDSDAGLGSESRTLRMCILKKRSDFTQFLLYMSLLKTYGLTSWGPQVPVMCLVQ</sequence>
<dbReference type="Proteomes" id="UP001497680">
    <property type="component" value="Unassembled WGS sequence"/>
</dbReference>
<name>A0ACC0CJF6_9PEZI</name>
<evidence type="ECO:0000313" key="2">
    <source>
        <dbReference type="Proteomes" id="UP001497680"/>
    </source>
</evidence>
<proteinExistence type="predicted"/>
<keyword evidence="2" id="KW-1185">Reference proteome</keyword>
<comment type="caution">
    <text evidence="1">The sequence shown here is derived from an EMBL/GenBank/DDBJ whole genome shotgun (WGS) entry which is preliminary data.</text>
</comment>
<gene>
    <name evidence="1" type="ORF">F4821DRAFT_58766</name>
</gene>
<accession>A0ACC0CJF6</accession>
<dbReference type="EMBL" id="MU394441">
    <property type="protein sequence ID" value="KAI6080472.1"/>
    <property type="molecule type" value="Genomic_DNA"/>
</dbReference>
<evidence type="ECO:0000313" key="1">
    <source>
        <dbReference type="EMBL" id="KAI6080472.1"/>
    </source>
</evidence>
<protein>
    <submittedName>
        <fullName evidence="1">Uncharacterized protein</fullName>
    </submittedName>
</protein>
<reference evidence="1 2" key="1">
    <citation type="journal article" date="2022" name="New Phytol.">
        <title>Ecological generalism drives hyperdiversity of secondary metabolite gene clusters in xylarialean endophytes.</title>
        <authorList>
            <person name="Franco M.E.E."/>
            <person name="Wisecaver J.H."/>
            <person name="Arnold A.E."/>
            <person name="Ju Y.M."/>
            <person name="Slot J.C."/>
            <person name="Ahrendt S."/>
            <person name="Moore L.P."/>
            <person name="Eastman K.E."/>
            <person name="Scott K."/>
            <person name="Konkel Z."/>
            <person name="Mondo S.J."/>
            <person name="Kuo A."/>
            <person name="Hayes R.D."/>
            <person name="Haridas S."/>
            <person name="Andreopoulos B."/>
            <person name="Riley R."/>
            <person name="LaButti K."/>
            <person name="Pangilinan J."/>
            <person name="Lipzen A."/>
            <person name="Amirebrahimi M."/>
            <person name="Yan J."/>
            <person name="Adam C."/>
            <person name="Keymanesh K."/>
            <person name="Ng V."/>
            <person name="Louie K."/>
            <person name="Northen T."/>
            <person name="Drula E."/>
            <person name="Henrissat B."/>
            <person name="Hsieh H.M."/>
            <person name="Youens-Clark K."/>
            <person name="Lutzoni F."/>
            <person name="Miadlikowska J."/>
            <person name="Eastwood D.C."/>
            <person name="Hamelin R.C."/>
            <person name="Grigoriev I.V."/>
            <person name="U'Ren J.M."/>
        </authorList>
    </citation>
    <scope>NUCLEOTIDE SEQUENCE [LARGE SCALE GENOMIC DNA]</scope>
    <source>
        <strain evidence="1 2">ER1909</strain>
    </source>
</reference>
<organism evidence="1 2">
    <name type="scientific">Hypoxylon rubiginosum</name>
    <dbReference type="NCBI Taxonomy" id="110542"/>
    <lineage>
        <taxon>Eukaryota</taxon>
        <taxon>Fungi</taxon>
        <taxon>Dikarya</taxon>
        <taxon>Ascomycota</taxon>
        <taxon>Pezizomycotina</taxon>
        <taxon>Sordariomycetes</taxon>
        <taxon>Xylariomycetidae</taxon>
        <taxon>Xylariales</taxon>
        <taxon>Hypoxylaceae</taxon>
        <taxon>Hypoxylon</taxon>
    </lineage>
</organism>